<accession>A0A151HXP7</accession>
<gene>
    <name evidence="1" type="ORF">ALC53_14047</name>
</gene>
<dbReference type="Proteomes" id="UP000078540">
    <property type="component" value="Unassembled WGS sequence"/>
</dbReference>
<protein>
    <submittedName>
        <fullName evidence="1">Uncharacterized protein</fullName>
    </submittedName>
</protein>
<dbReference type="GO" id="GO:0008270">
    <property type="term" value="F:zinc ion binding"/>
    <property type="evidence" value="ECO:0007669"/>
    <property type="project" value="InterPro"/>
</dbReference>
<proteinExistence type="predicted"/>
<name>A0A151HXP7_9HYME</name>
<dbReference type="SUPFAM" id="SSF57756">
    <property type="entry name" value="Retrovirus zinc finger-like domains"/>
    <property type="match status" value="1"/>
</dbReference>
<dbReference type="EMBL" id="KQ976743">
    <property type="protein sequence ID" value="KYM75541.1"/>
    <property type="molecule type" value="Genomic_DNA"/>
</dbReference>
<dbReference type="AlphaFoldDB" id="A0A151HXP7"/>
<keyword evidence="2" id="KW-1185">Reference proteome</keyword>
<sequence length="161" mass="18672">MNRLEAGGMSESARSMRRVMVGTIVGEEQQMRHCFNYDSRGHLNVNCPTKNLDTKCRKYKHITSNCPKKDNLAKKMLFRRFLINRKKYTKDVRIGDRVITALIDGKQYMRASSSIITKKGMKVINEDNRAHVYDGNRLVANAIREANNLYRMLFRTVPLSK</sequence>
<dbReference type="InterPro" id="IPR036875">
    <property type="entry name" value="Znf_CCHC_sf"/>
</dbReference>
<reference evidence="1 2" key="1">
    <citation type="submission" date="2015-09" db="EMBL/GenBank/DDBJ databases">
        <title>Atta colombica WGS genome.</title>
        <authorList>
            <person name="Nygaard S."/>
            <person name="Hu H."/>
            <person name="Boomsma J."/>
            <person name="Zhang G."/>
        </authorList>
    </citation>
    <scope>NUCLEOTIDE SEQUENCE [LARGE SCALE GENOMIC DNA]</scope>
    <source>
        <strain evidence="1">Treedump-2</strain>
        <tissue evidence="1">Whole body</tissue>
    </source>
</reference>
<dbReference type="Gene3D" id="4.10.60.10">
    <property type="entry name" value="Zinc finger, CCHC-type"/>
    <property type="match status" value="1"/>
</dbReference>
<evidence type="ECO:0000313" key="1">
    <source>
        <dbReference type="EMBL" id="KYM75541.1"/>
    </source>
</evidence>
<dbReference type="GO" id="GO:0003676">
    <property type="term" value="F:nucleic acid binding"/>
    <property type="evidence" value="ECO:0007669"/>
    <property type="project" value="InterPro"/>
</dbReference>
<evidence type="ECO:0000313" key="2">
    <source>
        <dbReference type="Proteomes" id="UP000078540"/>
    </source>
</evidence>
<organism evidence="1 2">
    <name type="scientific">Atta colombica</name>
    <dbReference type="NCBI Taxonomy" id="520822"/>
    <lineage>
        <taxon>Eukaryota</taxon>
        <taxon>Metazoa</taxon>
        <taxon>Ecdysozoa</taxon>
        <taxon>Arthropoda</taxon>
        <taxon>Hexapoda</taxon>
        <taxon>Insecta</taxon>
        <taxon>Pterygota</taxon>
        <taxon>Neoptera</taxon>
        <taxon>Endopterygota</taxon>
        <taxon>Hymenoptera</taxon>
        <taxon>Apocrita</taxon>
        <taxon>Aculeata</taxon>
        <taxon>Formicoidea</taxon>
        <taxon>Formicidae</taxon>
        <taxon>Myrmicinae</taxon>
        <taxon>Atta</taxon>
    </lineage>
</organism>